<evidence type="ECO:0000256" key="1">
    <source>
        <dbReference type="ARBA" id="ARBA00022722"/>
    </source>
</evidence>
<name>A0A6J1D854_MOMCH</name>
<reference evidence="5" key="1">
    <citation type="submission" date="2025-08" db="UniProtKB">
        <authorList>
            <consortium name="RefSeq"/>
        </authorList>
    </citation>
    <scope>IDENTIFICATION</scope>
    <source>
        <strain evidence="5">OHB3-1</strain>
    </source>
</reference>
<evidence type="ECO:0000259" key="3">
    <source>
        <dbReference type="SMART" id="SM00475"/>
    </source>
</evidence>
<dbReference type="InterPro" id="IPR020046">
    <property type="entry name" value="5-3_exonucl_a-hlix_arch_N"/>
</dbReference>
<dbReference type="GO" id="GO:0017108">
    <property type="term" value="F:5'-flap endonuclease activity"/>
    <property type="evidence" value="ECO:0007669"/>
    <property type="project" value="InterPro"/>
</dbReference>
<proteinExistence type="predicted"/>
<dbReference type="Proteomes" id="UP000504603">
    <property type="component" value="Unplaced"/>
</dbReference>
<dbReference type="GeneID" id="111017796"/>
<dbReference type="RefSeq" id="XP_022149361.1">
    <property type="nucleotide sequence ID" value="XM_022293669.1"/>
</dbReference>
<dbReference type="PANTHER" id="PTHR42646:SF2">
    <property type="entry name" value="5'-3' EXONUCLEASE FAMILY PROTEIN"/>
    <property type="match status" value="1"/>
</dbReference>
<feature type="domain" description="5'-3' exonuclease" evidence="3">
    <location>
        <begin position="121"/>
        <end position="382"/>
    </location>
</feature>
<evidence type="ECO:0000256" key="2">
    <source>
        <dbReference type="ARBA" id="ARBA00022801"/>
    </source>
</evidence>
<dbReference type="InterPro" id="IPR029060">
    <property type="entry name" value="PIN-like_dom_sf"/>
</dbReference>
<keyword evidence="4" id="KW-1185">Reference proteome</keyword>
<dbReference type="FunFam" id="3.40.50.1010:FF:000028">
    <property type="entry name" value="5'-3' exonuclease family protein"/>
    <property type="match status" value="1"/>
</dbReference>
<gene>
    <name evidence="5" type="primary">LOC111017796</name>
</gene>
<dbReference type="InterPro" id="IPR002421">
    <property type="entry name" value="5-3_exonuclease"/>
</dbReference>
<dbReference type="GO" id="GO:0008409">
    <property type="term" value="F:5'-3' exonuclease activity"/>
    <property type="evidence" value="ECO:0007669"/>
    <property type="project" value="InterPro"/>
</dbReference>
<dbReference type="GO" id="GO:0033567">
    <property type="term" value="P:DNA replication, Okazaki fragment processing"/>
    <property type="evidence" value="ECO:0007669"/>
    <property type="project" value="InterPro"/>
</dbReference>
<dbReference type="Pfam" id="PF02739">
    <property type="entry name" value="5_3_exonuc_N"/>
    <property type="match status" value="1"/>
</dbReference>
<dbReference type="PANTHER" id="PTHR42646">
    <property type="entry name" value="FLAP ENDONUCLEASE XNI"/>
    <property type="match status" value="1"/>
</dbReference>
<sequence>MACHHLHSATATATASHICRNFLGYIFTSRYASPLRSSSSSLKIQSLLHHSFPSFSLLQSPKGYCSSSGGVNAANPVDSNATYHGSSSASSKSQQMLQFQDSLPNSLLHKEEIGIDSPSDARVMLIDGTSIIYRAYYKLLAKLHHGYLSHADGNGDWVLTIFTALSLIVDVLEFMPSHVAVVFDHDGHPNGHTCISSNENFMAKGSTFRHNIYPAYKSNRPPTPDTIVQGLQYLKASIKSMSVKVIEVPGVEADDVIGTLALRSVATGCKVRVVSPDKDFFQILSPSLRLLRIAPRGFDISWVFDSDNSRNVYQLLFGLKLSRGVDGIGNVNAVQLITRFDVGNKCWTSYLEQELGNLAIRSSALYGTIYHQRSFVQETRGQWGEIHEPHDCYWCICRRILS</sequence>
<keyword evidence="1" id="KW-0540">Nuclease</keyword>
<accession>A0A6J1D854</accession>
<evidence type="ECO:0000313" key="5">
    <source>
        <dbReference type="RefSeq" id="XP_022149361.1"/>
    </source>
</evidence>
<protein>
    <submittedName>
        <fullName evidence="5">Uncharacterized protein LOC111017796 isoform X6</fullName>
    </submittedName>
</protein>
<dbReference type="InterPro" id="IPR038969">
    <property type="entry name" value="FEN"/>
</dbReference>
<organism evidence="4 5">
    <name type="scientific">Momordica charantia</name>
    <name type="common">Bitter gourd</name>
    <name type="synonym">Balsam pear</name>
    <dbReference type="NCBI Taxonomy" id="3673"/>
    <lineage>
        <taxon>Eukaryota</taxon>
        <taxon>Viridiplantae</taxon>
        <taxon>Streptophyta</taxon>
        <taxon>Embryophyta</taxon>
        <taxon>Tracheophyta</taxon>
        <taxon>Spermatophyta</taxon>
        <taxon>Magnoliopsida</taxon>
        <taxon>eudicotyledons</taxon>
        <taxon>Gunneridae</taxon>
        <taxon>Pentapetalae</taxon>
        <taxon>rosids</taxon>
        <taxon>fabids</taxon>
        <taxon>Cucurbitales</taxon>
        <taxon>Cucurbitaceae</taxon>
        <taxon>Momordiceae</taxon>
        <taxon>Momordica</taxon>
    </lineage>
</organism>
<dbReference type="SUPFAM" id="SSF88723">
    <property type="entry name" value="PIN domain-like"/>
    <property type="match status" value="1"/>
</dbReference>
<evidence type="ECO:0000313" key="4">
    <source>
        <dbReference type="Proteomes" id="UP000504603"/>
    </source>
</evidence>
<keyword evidence="2" id="KW-0378">Hydrolase</keyword>
<dbReference type="AlphaFoldDB" id="A0A6J1D854"/>
<dbReference type="Gene3D" id="3.40.50.1010">
    <property type="entry name" value="5'-nuclease"/>
    <property type="match status" value="1"/>
</dbReference>
<dbReference type="SMART" id="SM00475">
    <property type="entry name" value="53EXOc"/>
    <property type="match status" value="1"/>
</dbReference>
<dbReference type="GO" id="GO:0003677">
    <property type="term" value="F:DNA binding"/>
    <property type="evidence" value="ECO:0007669"/>
    <property type="project" value="InterPro"/>
</dbReference>
<dbReference type="CDD" id="cd09859">
    <property type="entry name" value="PIN_53EXO"/>
    <property type="match status" value="1"/>
</dbReference>